<dbReference type="GO" id="GO:0005886">
    <property type="term" value="C:plasma membrane"/>
    <property type="evidence" value="ECO:0007669"/>
    <property type="project" value="TreeGrafter"/>
</dbReference>
<evidence type="ECO:0000256" key="6">
    <source>
        <dbReference type="SAM" id="MobiDB-lite"/>
    </source>
</evidence>
<dbReference type="GO" id="GO:0098609">
    <property type="term" value="P:cell-cell adhesion"/>
    <property type="evidence" value="ECO:0007669"/>
    <property type="project" value="TreeGrafter"/>
</dbReference>
<dbReference type="AlphaFoldDB" id="A0AAW0WJH7"/>
<evidence type="ECO:0000256" key="7">
    <source>
        <dbReference type="SAM" id="Phobius"/>
    </source>
</evidence>
<sequence length="788" mass="87041">MNLVHFEAKWAEILCLVCVSFLLTVVYGEQRFIQEPENTTAKHGESVILSCKVADRRGTVQWTKDGFGLGTDEELQGFSRYRMEVDDSDGVYNLHIQPVLVEDDAVYQCQVGGAEGERHLKSASAKLTVHFPPKDSDDQVYLDKLSPMETTAGSPVRITCEAGLSTPASTIKWLMDGKDSVPGSQVNTTKLPQHDSILVAVKSRLDLTPERKHHEANISCQVSHKSLEVPIIRTLVMLVKYPPEVKISVDSAKIKENDDVKFTCNAEGNPPELRYRWEVNDVGVVGDQTTQYIMNRIQRESNGARVACLVSNSIGTTKAEHTLSVEYAPRFKKEPTDIDEDEGKSVTLTCDIDGNPPPEIVWLHQEGKKVINLGAKLTLTVSPDTVGIYHCRAGVTGFPEESRSMRVYMRGAPQVTPIEEQFGLEGDTVEVECNIQSIPRPSEVVWSKNRHKIDPNESRYNVLQETTPSGVKNTLIIYDARPDDFGVYNCTAKNGYGSHTSEIELKRQQSLPLVTTLVAIIGGIVFLIVVVLIIVLFKKKGKGYKDSGLEKHSMRSSDRSSTHDSVLKVDTRTATGSDLSPSEDDDYSSHDDWDTNESTVANARRHHDHFRYSAGDFSEPMFSPKQENANNNSGGYVQYVDYSRDYNPPPPPLNYNRNSSCSTGPPLNNVDPRYSAAYGNPYLRVPSSARSAQNIYGSTGGIEYGIMPPGAGTTHSSDTGSTPQNLYAVGALQNLNNNLNNMTVSSNSNTYGHIGQSRNNLRSSANTNNHYIMVPQTDSRHGVHGTHI</sequence>
<evidence type="ECO:0000256" key="1">
    <source>
        <dbReference type="ARBA" id="ARBA00004479"/>
    </source>
</evidence>
<feature type="domain" description="Ig-like" evidence="8">
    <location>
        <begin position="413"/>
        <end position="506"/>
    </location>
</feature>
<feature type="domain" description="Ig-like" evidence="8">
    <location>
        <begin position="30"/>
        <end position="128"/>
    </location>
</feature>
<dbReference type="GO" id="GO:0005911">
    <property type="term" value="C:cell-cell junction"/>
    <property type="evidence" value="ECO:0007669"/>
    <property type="project" value="TreeGrafter"/>
</dbReference>
<feature type="domain" description="Ig-like" evidence="8">
    <location>
        <begin position="329"/>
        <end position="406"/>
    </location>
</feature>
<reference evidence="9 10" key="1">
    <citation type="journal article" date="2024" name="BMC Genomics">
        <title>Genome assembly of redclaw crayfish (Cherax quadricarinatus) provides insights into its immune adaptation and hypoxia tolerance.</title>
        <authorList>
            <person name="Liu Z."/>
            <person name="Zheng J."/>
            <person name="Li H."/>
            <person name="Fang K."/>
            <person name="Wang S."/>
            <person name="He J."/>
            <person name="Zhou D."/>
            <person name="Weng S."/>
            <person name="Chi M."/>
            <person name="Gu Z."/>
            <person name="He J."/>
            <person name="Li F."/>
            <person name="Wang M."/>
        </authorList>
    </citation>
    <scope>NUCLEOTIDE SEQUENCE [LARGE SCALE GENOMIC DNA]</scope>
    <source>
        <strain evidence="9">ZL_2023a</strain>
    </source>
</reference>
<comment type="caution">
    <text evidence="9">The sequence shown here is derived from an EMBL/GenBank/DDBJ whole genome shotgun (WGS) entry which is preliminary data.</text>
</comment>
<accession>A0AAW0WJH7</accession>
<dbReference type="InterPro" id="IPR003598">
    <property type="entry name" value="Ig_sub2"/>
</dbReference>
<dbReference type="PANTHER" id="PTHR11640:SF31">
    <property type="entry name" value="IRREGULAR CHIASM C-ROUGHEST PROTEIN-RELATED"/>
    <property type="match status" value="1"/>
</dbReference>
<dbReference type="Proteomes" id="UP001445076">
    <property type="component" value="Unassembled WGS sequence"/>
</dbReference>
<dbReference type="Pfam" id="PF08205">
    <property type="entry name" value="C2-set_2"/>
    <property type="match status" value="1"/>
</dbReference>
<dbReference type="SUPFAM" id="SSF48726">
    <property type="entry name" value="Immunoglobulin"/>
    <property type="match status" value="4"/>
</dbReference>
<keyword evidence="5" id="KW-0393">Immunoglobulin domain</keyword>
<dbReference type="EMBL" id="JARKIK010000074">
    <property type="protein sequence ID" value="KAK8727808.1"/>
    <property type="molecule type" value="Genomic_DNA"/>
</dbReference>
<comment type="subcellular location">
    <subcellularLocation>
        <location evidence="1">Membrane</location>
        <topology evidence="1">Single-pass type I membrane protein</topology>
    </subcellularLocation>
</comment>
<dbReference type="PROSITE" id="PS50835">
    <property type="entry name" value="IG_LIKE"/>
    <property type="match status" value="5"/>
</dbReference>
<dbReference type="Pfam" id="PF13895">
    <property type="entry name" value="Ig_2"/>
    <property type="match status" value="1"/>
</dbReference>
<proteinExistence type="predicted"/>
<feature type="compositionally biased region" description="Basic and acidic residues" evidence="6">
    <location>
        <begin position="544"/>
        <end position="571"/>
    </location>
</feature>
<dbReference type="Pfam" id="PF07679">
    <property type="entry name" value="I-set"/>
    <property type="match status" value="2"/>
</dbReference>
<dbReference type="SMART" id="SM00409">
    <property type="entry name" value="IG"/>
    <property type="match status" value="5"/>
</dbReference>
<dbReference type="EMBL" id="JARKIK010000074">
    <property type="protein sequence ID" value="KAK8727809.1"/>
    <property type="molecule type" value="Genomic_DNA"/>
</dbReference>
<dbReference type="InterPro" id="IPR003599">
    <property type="entry name" value="Ig_sub"/>
</dbReference>
<keyword evidence="2 7" id="KW-0472">Membrane</keyword>
<dbReference type="InterPro" id="IPR013162">
    <property type="entry name" value="CD80_C2-set"/>
</dbReference>
<protein>
    <recommendedName>
        <fullName evidence="8">Ig-like domain-containing protein</fullName>
    </recommendedName>
</protein>
<evidence type="ECO:0000256" key="4">
    <source>
        <dbReference type="ARBA" id="ARBA00023180"/>
    </source>
</evidence>
<feature type="transmembrane region" description="Helical" evidence="7">
    <location>
        <begin position="513"/>
        <end position="537"/>
    </location>
</feature>
<evidence type="ECO:0000313" key="9">
    <source>
        <dbReference type="EMBL" id="KAK8727808.1"/>
    </source>
</evidence>
<organism evidence="9 10">
    <name type="scientific">Cherax quadricarinatus</name>
    <name type="common">Australian red claw crayfish</name>
    <dbReference type="NCBI Taxonomy" id="27406"/>
    <lineage>
        <taxon>Eukaryota</taxon>
        <taxon>Metazoa</taxon>
        <taxon>Ecdysozoa</taxon>
        <taxon>Arthropoda</taxon>
        <taxon>Crustacea</taxon>
        <taxon>Multicrustacea</taxon>
        <taxon>Malacostraca</taxon>
        <taxon>Eumalacostraca</taxon>
        <taxon>Eucarida</taxon>
        <taxon>Decapoda</taxon>
        <taxon>Pleocyemata</taxon>
        <taxon>Astacidea</taxon>
        <taxon>Parastacoidea</taxon>
        <taxon>Parastacidae</taxon>
        <taxon>Cherax</taxon>
    </lineage>
</organism>
<reference evidence="9" key="2">
    <citation type="submission" date="2024-01" db="EMBL/GenBank/DDBJ databases">
        <authorList>
            <person name="He J."/>
            <person name="Wang M."/>
            <person name="Zheng J."/>
            <person name="Liu Z."/>
        </authorList>
    </citation>
    <scope>NUCLEOTIDE SEQUENCE</scope>
    <source>
        <strain evidence="9">ZL_2023a</strain>
        <tissue evidence="9">Muscle</tissue>
    </source>
</reference>
<keyword evidence="10" id="KW-1185">Reference proteome</keyword>
<evidence type="ECO:0000313" key="10">
    <source>
        <dbReference type="Proteomes" id="UP001445076"/>
    </source>
</evidence>
<dbReference type="GO" id="GO:0050839">
    <property type="term" value="F:cell adhesion molecule binding"/>
    <property type="evidence" value="ECO:0007669"/>
    <property type="project" value="TreeGrafter"/>
</dbReference>
<dbReference type="PANTHER" id="PTHR11640">
    <property type="entry name" value="NEPHRIN"/>
    <property type="match status" value="1"/>
</dbReference>
<dbReference type="InterPro" id="IPR013098">
    <property type="entry name" value="Ig_I-set"/>
</dbReference>
<evidence type="ECO:0000259" key="8">
    <source>
        <dbReference type="PROSITE" id="PS50835"/>
    </source>
</evidence>
<evidence type="ECO:0000256" key="3">
    <source>
        <dbReference type="ARBA" id="ARBA00023157"/>
    </source>
</evidence>
<dbReference type="InterPro" id="IPR051275">
    <property type="entry name" value="Cell_adhesion_signaling"/>
</dbReference>
<keyword evidence="7" id="KW-1133">Transmembrane helix</keyword>
<keyword evidence="3" id="KW-1015">Disulfide bond</keyword>
<feature type="region of interest" description="Disordered" evidence="6">
    <location>
        <begin position="544"/>
        <end position="595"/>
    </location>
</feature>
<keyword evidence="7" id="KW-0812">Transmembrane</keyword>
<gene>
    <name evidence="9" type="ORF">OTU49_009466</name>
</gene>
<dbReference type="InterPro" id="IPR007110">
    <property type="entry name" value="Ig-like_dom"/>
</dbReference>
<dbReference type="InterPro" id="IPR013783">
    <property type="entry name" value="Ig-like_fold"/>
</dbReference>
<keyword evidence="4" id="KW-0325">Glycoprotein</keyword>
<dbReference type="SMART" id="SM00408">
    <property type="entry name" value="IGc2"/>
    <property type="match status" value="4"/>
</dbReference>
<evidence type="ECO:0000256" key="5">
    <source>
        <dbReference type="ARBA" id="ARBA00023319"/>
    </source>
</evidence>
<feature type="domain" description="Ig-like" evidence="8">
    <location>
        <begin position="243"/>
        <end position="324"/>
    </location>
</feature>
<dbReference type="InterPro" id="IPR036179">
    <property type="entry name" value="Ig-like_dom_sf"/>
</dbReference>
<evidence type="ECO:0000256" key="2">
    <source>
        <dbReference type="ARBA" id="ARBA00023136"/>
    </source>
</evidence>
<feature type="domain" description="Ig-like" evidence="8">
    <location>
        <begin position="133"/>
        <end position="236"/>
    </location>
</feature>
<dbReference type="Gene3D" id="2.60.40.10">
    <property type="entry name" value="Immunoglobulins"/>
    <property type="match status" value="5"/>
</dbReference>
<name>A0AAW0WJH7_CHEQU</name>